<name>A0A379Y1P7_SALET</name>
<proteinExistence type="predicted"/>
<feature type="signal peptide" evidence="1">
    <location>
        <begin position="1"/>
        <end position="21"/>
    </location>
</feature>
<evidence type="ECO:0000313" key="3">
    <source>
        <dbReference type="Proteomes" id="UP000255534"/>
    </source>
</evidence>
<evidence type="ECO:0000313" key="2">
    <source>
        <dbReference type="EMBL" id="SUI39606.1"/>
    </source>
</evidence>
<protein>
    <submittedName>
        <fullName evidence="2">Uncharacterized protein</fullName>
    </submittedName>
</protein>
<evidence type="ECO:0000256" key="1">
    <source>
        <dbReference type="SAM" id="SignalP"/>
    </source>
</evidence>
<dbReference type="Proteomes" id="UP000255534">
    <property type="component" value="Unassembled WGS sequence"/>
</dbReference>
<organism evidence="2 3">
    <name type="scientific">Salmonella enterica I</name>
    <dbReference type="NCBI Taxonomy" id="59201"/>
    <lineage>
        <taxon>Bacteria</taxon>
        <taxon>Pseudomonadati</taxon>
        <taxon>Pseudomonadota</taxon>
        <taxon>Gammaproteobacteria</taxon>
        <taxon>Enterobacterales</taxon>
        <taxon>Enterobacteriaceae</taxon>
        <taxon>Salmonella</taxon>
    </lineage>
</organism>
<reference evidence="2 3" key="1">
    <citation type="submission" date="2018-06" db="EMBL/GenBank/DDBJ databases">
        <authorList>
            <consortium name="Pathogen Informatics"/>
            <person name="Doyle S."/>
        </authorList>
    </citation>
    <scope>NUCLEOTIDE SEQUENCE [LARGE SCALE GENOMIC DNA]</scope>
    <source>
        <strain evidence="2 3">NCTC5798</strain>
    </source>
</reference>
<dbReference type="EMBL" id="UGXK01000002">
    <property type="protein sequence ID" value="SUI39606.1"/>
    <property type="molecule type" value="Genomic_DNA"/>
</dbReference>
<keyword evidence="1" id="KW-0732">Signal</keyword>
<dbReference type="AlphaFoldDB" id="A0A379Y1P7"/>
<feature type="chain" id="PRO_5016929799" evidence="1">
    <location>
        <begin position="22"/>
        <end position="140"/>
    </location>
</feature>
<sequence length="140" mass="15780">MLRSKLIVILAVSAFSTPAMAAVDPLQVRVQDYCGKISTVIVKAAAEYTNQWSNAVKPEEAKIIVTRKVQDSEEYTGASQAVKDEIDRAVNSITDYTAFSKMVEGQMKENERYVGMHGWAWAYHNVSPFTAWCNYNHIER</sequence>
<accession>A0A379Y1P7</accession>
<gene>
    <name evidence="2" type="ORF">NCTC5798_06047</name>
</gene>